<evidence type="ECO:0000259" key="11">
    <source>
        <dbReference type="Pfam" id="PF03033"/>
    </source>
</evidence>
<keyword evidence="1 10" id="KW-1003">Cell membrane</keyword>
<evidence type="ECO:0000313" key="14">
    <source>
        <dbReference type="Proteomes" id="UP000033684"/>
    </source>
</evidence>
<dbReference type="CDD" id="cd03785">
    <property type="entry name" value="GT28_MurG"/>
    <property type="match status" value="1"/>
</dbReference>
<evidence type="ECO:0000256" key="3">
    <source>
        <dbReference type="ARBA" id="ARBA00022676"/>
    </source>
</evidence>
<evidence type="ECO:0000256" key="8">
    <source>
        <dbReference type="ARBA" id="ARBA00023306"/>
    </source>
</evidence>
<dbReference type="OrthoDB" id="9808936at2"/>
<evidence type="ECO:0000313" key="13">
    <source>
        <dbReference type="EMBL" id="KJV05658.1"/>
    </source>
</evidence>
<dbReference type="RefSeq" id="WP_045780055.1">
    <property type="nucleotide sequence ID" value="NZ_LAJX01000190.1"/>
</dbReference>
<feature type="binding site" evidence="10">
    <location>
        <position position="124"/>
    </location>
    <ligand>
        <name>UDP-N-acetyl-alpha-D-glucosamine</name>
        <dbReference type="ChEBI" id="CHEBI:57705"/>
    </ligand>
</feature>
<dbReference type="HAMAP" id="MF_00033">
    <property type="entry name" value="MurG"/>
    <property type="match status" value="1"/>
</dbReference>
<evidence type="ECO:0000256" key="7">
    <source>
        <dbReference type="ARBA" id="ARBA00023136"/>
    </source>
</evidence>
<keyword evidence="5 10" id="KW-0133">Cell shape</keyword>
<protein>
    <recommendedName>
        <fullName evidence="10">UDP-N-acetylglucosamine--N-acetylmuramyl-(pentapeptide) pyrophosphoryl-undecaprenol N-acetylglucosamine transferase</fullName>
        <ecNumber evidence="10">2.4.1.227</ecNumber>
    </recommendedName>
    <alternativeName>
        <fullName evidence="10">Undecaprenyl-PP-MurNAc-pentapeptide-UDPGlcNAc GlcNAc transferase</fullName>
    </alternativeName>
</protein>
<comment type="pathway">
    <text evidence="10">Cell wall biogenesis; peptidoglycan biosynthesis.</text>
</comment>
<dbReference type="GO" id="GO:0008360">
    <property type="term" value="P:regulation of cell shape"/>
    <property type="evidence" value="ECO:0007669"/>
    <property type="project" value="UniProtKB-KW"/>
</dbReference>
<keyword evidence="6 10" id="KW-0573">Peptidoglycan synthesis</keyword>
<feature type="domain" description="Glycosyl transferase family 28 C-terminal" evidence="12">
    <location>
        <begin position="183"/>
        <end position="332"/>
    </location>
</feature>
<evidence type="ECO:0000256" key="2">
    <source>
        <dbReference type="ARBA" id="ARBA00022618"/>
    </source>
</evidence>
<keyword evidence="14" id="KW-1185">Reference proteome</keyword>
<proteinExistence type="inferred from homology"/>
<dbReference type="AlphaFoldDB" id="A0A0F3IGK1"/>
<reference evidence="14" key="1">
    <citation type="submission" date="2015-03" db="EMBL/GenBank/DDBJ databases">
        <title>Draft genome sequence of a novel methanotroph (Sn10-6) isolated from flooded ricefield rhizosphere in India.</title>
        <authorList>
            <person name="Pandit P.S."/>
            <person name="Pore S.D."/>
            <person name="Arora P."/>
            <person name="Kapse N.G."/>
            <person name="Dhakephalkar P.K."/>
            <person name="Rahalkar M.C."/>
        </authorList>
    </citation>
    <scope>NUCLEOTIDE SEQUENCE [LARGE SCALE GENOMIC DNA]</scope>
    <source>
        <strain evidence="14">Sn10-6</strain>
    </source>
</reference>
<comment type="similarity">
    <text evidence="10">Belongs to the glycosyltransferase 28 family. MurG subfamily.</text>
</comment>
<dbReference type="PATRIC" id="fig|1632867.3.peg.2104"/>
<feature type="domain" description="Glycosyltransferase family 28 N-terminal" evidence="11">
    <location>
        <begin position="5"/>
        <end position="140"/>
    </location>
</feature>
<dbReference type="Pfam" id="PF03033">
    <property type="entry name" value="Glyco_transf_28"/>
    <property type="match status" value="1"/>
</dbReference>
<comment type="catalytic activity">
    <reaction evidence="10">
        <text>di-trans,octa-cis-undecaprenyl diphospho-N-acetyl-alpha-D-muramoyl-L-alanyl-D-glutamyl-meso-2,6-diaminopimeloyl-D-alanyl-D-alanine + UDP-N-acetyl-alpha-D-glucosamine = di-trans,octa-cis-undecaprenyl diphospho-[N-acetyl-alpha-D-glucosaminyl-(1-&gt;4)]-N-acetyl-alpha-D-muramoyl-L-alanyl-D-glutamyl-meso-2,6-diaminopimeloyl-D-alanyl-D-alanine + UDP + H(+)</text>
        <dbReference type="Rhea" id="RHEA:31227"/>
        <dbReference type="ChEBI" id="CHEBI:15378"/>
        <dbReference type="ChEBI" id="CHEBI:57705"/>
        <dbReference type="ChEBI" id="CHEBI:58223"/>
        <dbReference type="ChEBI" id="CHEBI:61387"/>
        <dbReference type="ChEBI" id="CHEBI:61388"/>
        <dbReference type="EC" id="2.4.1.227"/>
    </reaction>
</comment>
<evidence type="ECO:0000256" key="4">
    <source>
        <dbReference type="ARBA" id="ARBA00022679"/>
    </source>
</evidence>
<organism evidence="13 14">
    <name type="scientific">Methylocucumis oryzae</name>
    <dbReference type="NCBI Taxonomy" id="1632867"/>
    <lineage>
        <taxon>Bacteria</taxon>
        <taxon>Pseudomonadati</taxon>
        <taxon>Pseudomonadota</taxon>
        <taxon>Gammaproteobacteria</taxon>
        <taxon>Methylococcales</taxon>
        <taxon>Methylococcaceae</taxon>
        <taxon>Methylocucumis</taxon>
    </lineage>
</organism>
<evidence type="ECO:0000259" key="12">
    <source>
        <dbReference type="Pfam" id="PF04101"/>
    </source>
</evidence>
<reference evidence="13 14" key="2">
    <citation type="journal article" date="2016" name="Microb. Ecol.">
        <title>Genome Characteristics of a Novel Type I Methanotroph (Sn10-6) Isolated from a Flooded Indian Rice Field.</title>
        <authorList>
            <person name="Rahalkar M.C."/>
            <person name="Pandit P.S."/>
            <person name="Dhakephalkar P.K."/>
            <person name="Pore S."/>
            <person name="Arora P."/>
            <person name="Kapse N."/>
        </authorList>
    </citation>
    <scope>NUCLEOTIDE SEQUENCE [LARGE SCALE GENOMIC DNA]</scope>
    <source>
        <strain evidence="13 14">Sn10-6</strain>
    </source>
</reference>
<dbReference type="EMBL" id="LAJX01000190">
    <property type="protein sequence ID" value="KJV05658.1"/>
    <property type="molecule type" value="Genomic_DNA"/>
</dbReference>
<dbReference type="GO" id="GO:0071555">
    <property type="term" value="P:cell wall organization"/>
    <property type="evidence" value="ECO:0007669"/>
    <property type="project" value="UniProtKB-KW"/>
</dbReference>
<feature type="binding site" evidence="10">
    <location>
        <position position="163"/>
    </location>
    <ligand>
        <name>UDP-N-acetyl-alpha-D-glucosamine</name>
        <dbReference type="ChEBI" id="CHEBI:57705"/>
    </ligand>
</feature>
<name>A0A0F3IGK1_9GAMM</name>
<dbReference type="UniPathway" id="UPA00219"/>
<sequence length="351" mass="37329">MNKRIVIMAGGTGGHVFPALAVAEYMREQGWQVTWLGTAKGLESRVAPQYGIEIDYLAVAGLRGKGVLQKVSAVFKLMQAFIQAFVALKRRKPSVVLGMGGFAAAPGGLMAKLLGIPLVIHEQNRVPGTTNRLLAKLASRRLEAFPSSFDASVNAECTGNPLRKSFNQAALMVRDFNKPVLNVLIVGGSQGAQVLNEIVPEAMAKLAAVKIMHQTGSAMYEQVAEVYRARKIDADVKAFIDDMVSAYQWADLMICRSGAMTVSEVSALGVPAIFIPLPGAIDDHQRANASYLVSAGAGFVLEQQALTADSLADLVKTMLPKLAVISAAAKQCARLQATETVAAICMEEAGV</sequence>
<dbReference type="Gene3D" id="3.40.50.2000">
    <property type="entry name" value="Glycogen Phosphorylase B"/>
    <property type="match status" value="2"/>
</dbReference>
<dbReference type="GO" id="GO:0005886">
    <property type="term" value="C:plasma membrane"/>
    <property type="evidence" value="ECO:0007669"/>
    <property type="project" value="UniProtKB-SubCell"/>
</dbReference>
<keyword evidence="8 10" id="KW-0131">Cell cycle</keyword>
<dbReference type="PANTHER" id="PTHR21015">
    <property type="entry name" value="UDP-N-ACETYLGLUCOSAMINE--N-ACETYLMURAMYL-(PENTAPEPTIDE) PYROPHOSPHORYL-UNDECAPRENOL N-ACETYLGLUCOSAMINE TRANSFERASE 1"/>
    <property type="match status" value="1"/>
</dbReference>
<evidence type="ECO:0000256" key="6">
    <source>
        <dbReference type="ARBA" id="ARBA00022984"/>
    </source>
</evidence>
<dbReference type="GO" id="GO:0051301">
    <property type="term" value="P:cell division"/>
    <property type="evidence" value="ECO:0007669"/>
    <property type="project" value="UniProtKB-KW"/>
</dbReference>
<keyword evidence="2 10" id="KW-0132">Cell division</keyword>
<comment type="subcellular location">
    <subcellularLocation>
        <location evidence="10">Cell membrane</location>
        <topology evidence="10">Peripheral membrane protein</topology>
        <orientation evidence="10">Cytoplasmic side</orientation>
    </subcellularLocation>
</comment>
<comment type="caution">
    <text evidence="13">The sequence shown here is derived from an EMBL/GenBank/DDBJ whole genome shotgun (WGS) entry which is preliminary data.</text>
</comment>
<keyword evidence="7 10" id="KW-0472">Membrane</keyword>
<feature type="binding site" evidence="10">
    <location>
        <position position="189"/>
    </location>
    <ligand>
        <name>UDP-N-acetyl-alpha-D-glucosamine</name>
        <dbReference type="ChEBI" id="CHEBI:57705"/>
    </ligand>
</feature>
<accession>A0A0F3IGK1</accession>
<dbReference type="EC" id="2.4.1.227" evidence="10"/>
<dbReference type="GO" id="GO:0005975">
    <property type="term" value="P:carbohydrate metabolic process"/>
    <property type="evidence" value="ECO:0007669"/>
    <property type="project" value="InterPro"/>
</dbReference>
<dbReference type="PANTHER" id="PTHR21015:SF22">
    <property type="entry name" value="GLYCOSYLTRANSFERASE"/>
    <property type="match status" value="1"/>
</dbReference>
<feature type="binding site" evidence="10">
    <location>
        <position position="285"/>
    </location>
    <ligand>
        <name>UDP-N-acetyl-alpha-D-glucosamine</name>
        <dbReference type="ChEBI" id="CHEBI:57705"/>
    </ligand>
</feature>
<dbReference type="GO" id="GO:0009252">
    <property type="term" value="P:peptidoglycan biosynthetic process"/>
    <property type="evidence" value="ECO:0007669"/>
    <property type="project" value="UniProtKB-UniRule"/>
</dbReference>
<evidence type="ECO:0000256" key="10">
    <source>
        <dbReference type="HAMAP-Rule" id="MF_00033"/>
    </source>
</evidence>
<dbReference type="InterPro" id="IPR004276">
    <property type="entry name" value="GlycoTrans_28_N"/>
</dbReference>
<dbReference type="SUPFAM" id="SSF53756">
    <property type="entry name" value="UDP-Glycosyltransferase/glycogen phosphorylase"/>
    <property type="match status" value="1"/>
</dbReference>
<dbReference type="NCBIfam" id="TIGR01133">
    <property type="entry name" value="murG"/>
    <property type="match status" value="1"/>
</dbReference>
<feature type="binding site" evidence="10">
    <location>
        <position position="240"/>
    </location>
    <ligand>
        <name>UDP-N-acetyl-alpha-D-glucosamine</name>
        <dbReference type="ChEBI" id="CHEBI:57705"/>
    </ligand>
</feature>
<evidence type="ECO:0000256" key="5">
    <source>
        <dbReference type="ARBA" id="ARBA00022960"/>
    </source>
</evidence>
<keyword evidence="3 10" id="KW-0328">Glycosyltransferase</keyword>
<comment type="caution">
    <text evidence="10">Lacks conserved residue(s) required for the propagation of feature annotation.</text>
</comment>
<keyword evidence="4 10" id="KW-0808">Transferase</keyword>
<evidence type="ECO:0000256" key="9">
    <source>
        <dbReference type="ARBA" id="ARBA00023316"/>
    </source>
</evidence>
<comment type="function">
    <text evidence="10">Cell wall formation. Catalyzes the transfer of a GlcNAc subunit on undecaprenyl-pyrophosphoryl-MurNAc-pentapeptide (lipid intermediate I) to form undecaprenyl-pyrophosphoryl-MurNAc-(pentapeptide)GlcNAc (lipid intermediate II).</text>
</comment>
<dbReference type="Pfam" id="PF04101">
    <property type="entry name" value="Glyco_tran_28_C"/>
    <property type="match status" value="1"/>
</dbReference>
<dbReference type="InterPro" id="IPR006009">
    <property type="entry name" value="GlcNAc_MurG"/>
</dbReference>
<dbReference type="GO" id="GO:0050511">
    <property type="term" value="F:undecaprenyldiphospho-muramoylpentapeptide beta-N-acetylglucosaminyltransferase activity"/>
    <property type="evidence" value="ECO:0007669"/>
    <property type="project" value="UniProtKB-UniRule"/>
</dbReference>
<dbReference type="Proteomes" id="UP000033684">
    <property type="component" value="Unassembled WGS sequence"/>
</dbReference>
<dbReference type="InterPro" id="IPR007235">
    <property type="entry name" value="Glyco_trans_28_C"/>
</dbReference>
<gene>
    <name evidence="10 13" type="primary">murG</name>
    <name evidence="13" type="ORF">VZ94_16435</name>
</gene>
<keyword evidence="9 10" id="KW-0961">Cell wall biogenesis/degradation</keyword>
<evidence type="ECO:0000256" key="1">
    <source>
        <dbReference type="ARBA" id="ARBA00022475"/>
    </source>
</evidence>
<dbReference type="GO" id="GO:0051991">
    <property type="term" value="F:UDP-N-acetyl-D-glucosamine:N-acetylmuramoyl-L-alanyl-D-glutamyl-meso-2,6-diaminopimelyl-D-alanyl-D-alanine-diphosphoundecaprenol 4-beta-N-acetylglucosaminlytransferase activity"/>
    <property type="evidence" value="ECO:0007669"/>
    <property type="project" value="RHEA"/>
</dbReference>
<feature type="binding site" evidence="10">
    <location>
        <begin position="12"/>
        <end position="14"/>
    </location>
    <ligand>
        <name>UDP-N-acetyl-alpha-D-glucosamine</name>
        <dbReference type="ChEBI" id="CHEBI:57705"/>
    </ligand>
</feature>